<dbReference type="Proteomes" id="UP000326336">
    <property type="component" value="Unassembled WGS sequence"/>
</dbReference>
<dbReference type="Pfam" id="PF14019">
    <property type="entry name" value="DUF4235"/>
    <property type="match status" value="1"/>
</dbReference>
<dbReference type="InterPro" id="IPR025329">
    <property type="entry name" value="DUF4235"/>
</dbReference>
<name>A0A5N5RE90_9BIFI</name>
<dbReference type="RefSeq" id="WP_151917404.1">
    <property type="nucleotide sequence ID" value="NZ_RQSP01000040.1"/>
</dbReference>
<organism evidence="1 2">
    <name type="scientific">Bifidobacterium jacchi</name>
    <dbReference type="NCBI Taxonomy" id="2490545"/>
    <lineage>
        <taxon>Bacteria</taxon>
        <taxon>Bacillati</taxon>
        <taxon>Actinomycetota</taxon>
        <taxon>Actinomycetes</taxon>
        <taxon>Bifidobacteriales</taxon>
        <taxon>Bifidobacteriaceae</taxon>
        <taxon>Bifidobacterium</taxon>
    </lineage>
</organism>
<sequence>MTDFDADSTADRIIAGFDRINDKVDDMRAKRLDDPDSLGDKALKFALPSIAGFVAGKLFTLAWNRSVGRNRAAKRGGEALGDGVVDGKESVFMSVAFAALSAAIGAAVSTLSDRGSQAIVDRRHRRRNR</sequence>
<accession>A0A5N5RE90</accession>
<reference evidence="1 2" key="1">
    <citation type="journal article" date="2019" name="Int. J. Syst. Evol. Microbiol.">
        <title>Bifidobacterium jacchi sp. nov., isolated from the faeces of a baby common marmoset (Callithrix jacchus).</title>
        <authorList>
            <person name="Modesto M."/>
            <person name="Watanabe K."/>
            <person name="Arita M."/>
            <person name="Satti M."/>
            <person name="Oki K."/>
            <person name="Sciavilla P."/>
            <person name="Patavino C."/>
            <person name="Camma C."/>
            <person name="Michelini S."/>
            <person name="Sgorbati B."/>
            <person name="Mattarelli P."/>
        </authorList>
    </citation>
    <scope>NUCLEOTIDE SEQUENCE [LARGE SCALE GENOMIC DNA]</scope>
    <source>
        <strain evidence="1 2">MRM 9.3</strain>
    </source>
</reference>
<evidence type="ECO:0000313" key="1">
    <source>
        <dbReference type="EMBL" id="KAB5605553.1"/>
    </source>
</evidence>
<dbReference type="EMBL" id="RQSP01000040">
    <property type="protein sequence ID" value="KAB5605553.1"/>
    <property type="molecule type" value="Genomic_DNA"/>
</dbReference>
<evidence type="ECO:0000313" key="2">
    <source>
        <dbReference type="Proteomes" id="UP000326336"/>
    </source>
</evidence>
<gene>
    <name evidence="1" type="ORF">EHS19_08930</name>
</gene>
<comment type="caution">
    <text evidence="1">The sequence shown here is derived from an EMBL/GenBank/DDBJ whole genome shotgun (WGS) entry which is preliminary data.</text>
</comment>
<dbReference type="OrthoDB" id="3240197at2"/>
<keyword evidence="2" id="KW-1185">Reference proteome</keyword>
<protein>
    <submittedName>
        <fullName evidence="1">DUF4235 domain-containing protein</fullName>
    </submittedName>
</protein>
<proteinExistence type="predicted"/>
<dbReference type="AlphaFoldDB" id="A0A5N5RE90"/>